<comment type="catalytic activity">
    <reaction evidence="7 8">
        <text>tRNA(Trp) + L-tryptophan + ATP = L-tryptophyl-tRNA(Trp) + AMP + diphosphate + H(+)</text>
        <dbReference type="Rhea" id="RHEA:24080"/>
        <dbReference type="Rhea" id="RHEA-COMP:9671"/>
        <dbReference type="Rhea" id="RHEA-COMP:9705"/>
        <dbReference type="ChEBI" id="CHEBI:15378"/>
        <dbReference type="ChEBI" id="CHEBI:30616"/>
        <dbReference type="ChEBI" id="CHEBI:33019"/>
        <dbReference type="ChEBI" id="CHEBI:57912"/>
        <dbReference type="ChEBI" id="CHEBI:78442"/>
        <dbReference type="ChEBI" id="CHEBI:78535"/>
        <dbReference type="ChEBI" id="CHEBI:456215"/>
        <dbReference type="EC" id="6.1.1.2"/>
    </reaction>
</comment>
<dbReference type="EC" id="6.1.1.2" evidence="8"/>
<feature type="short sequence motif" description="'KMSKS' region" evidence="8">
    <location>
        <begin position="194"/>
        <end position="198"/>
    </location>
</feature>
<proteinExistence type="inferred from homology"/>
<dbReference type="FunFam" id="1.10.240.10:FF:000002">
    <property type="entry name" value="Tryptophan--tRNA ligase"/>
    <property type="match status" value="1"/>
</dbReference>
<dbReference type="SUPFAM" id="SSF52374">
    <property type="entry name" value="Nucleotidylyl transferase"/>
    <property type="match status" value="1"/>
</dbReference>
<dbReference type="InterPro" id="IPR001412">
    <property type="entry name" value="aa-tRNA-synth_I_CS"/>
</dbReference>
<dbReference type="InterPro" id="IPR050203">
    <property type="entry name" value="Trp-tRNA_synthetase"/>
</dbReference>
<dbReference type="PRINTS" id="PR01039">
    <property type="entry name" value="TRNASYNTHTRP"/>
</dbReference>
<dbReference type="PROSITE" id="PS00178">
    <property type="entry name" value="AA_TRNA_LIGASE_I"/>
    <property type="match status" value="1"/>
</dbReference>
<dbReference type="InterPro" id="IPR014729">
    <property type="entry name" value="Rossmann-like_a/b/a_fold"/>
</dbReference>
<comment type="function">
    <text evidence="8">Catalyzes the attachment of tryptophan to tRNA(Trp).</text>
</comment>
<feature type="binding site" evidence="8">
    <location>
        <begin position="19"/>
        <end position="20"/>
    </location>
    <ligand>
        <name>ATP</name>
        <dbReference type="ChEBI" id="CHEBI:30616"/>
    </ligand>
</feature>
<dbReference type="InterPro" id="IPR024109">
    <property type="entry name" value="Trp-tRNA-ligase_bac-type"/>
</dbReference>
<dbReference type="Gene3D" id="3.40.50.620">
    <property type="entry name" value="HUPs"/>
    <property type="match status" value="1"/>
</dbReference>
<comment type="subcellular location">
    <subcellularLocation>
        <location evidence="8">Cytoplasm</location>
    </subcellularLocation>
</comment>
<name>A0A932QZ31_9BACT</name>
<dbReference type="InterPro" id="IPR002306">
    <property type="entry name" value="Trp-tRNA-ligase"/>
</dbReference>
<dbReference type="CDD" id="cd00806">
    <property type="entry name" value="TrpRS_core"/>
    <property type="match status" value="1"/>
</dbReference>
<feature type="binding site" evidence="8">
    <location>
        <begin position="194"/>
        <end position="198"/>
    </location>
    <ligand>
        <name>ATP</name>
        <dbReference type="ChEBI" id="CHEBI:30616"/>
    </ligand>
</feature>
<feature type="short sequence motif" description="'HIGH' region" evidence="8">
    <location>
        <begin position="12"/>
        <end position="20"/>
    </location>
</feature>
<evidence type="ECO:0000256" key="7">
    <source>
        <dbReference type="ARBA" id="ARBA00049929"/>
    </source>
</evidence>
<dbReference type="GO" id="GO:0005829">
    <property type="term" value="C:cytosol"/>
    <property type="evidence" value="ECO:0007669"/>
    <property type="project" value="TreeGrafter"/>
</dbReference>
<feature type="binding site" evidence="8">
    <location>
        <position position="134"/>
    </location>
    <ligand>
        <name>L-tryptophan</name>
        <dbReference type="ChEBI" id="CHEBI:57912"/>
    </ligand>
</feature>
<dbReference type="Gene3D" id="1.10.240.10">
    <property type="entry name" value="Tyrosyl-Transfer RNA Synthetase"/>
    <property type="match status" value="1"/>
</dbReference>
<sequence>MKNKILFSGIQPSGVLHIGNYLGAIKQWMKLQESFEPFFCVVDEHAITVPQEPEELRQNTLNTAMMYMAAGIDPKKSTIFVQSHVPAHAELGWILNTTTSLGELERMTQFKDKREQQSELYAGLLNYLVLMAADILLYQTDAVPVGEDQRQHIELTRSLAKRFNNRFGQTFKIPEGFIPQESSRIMGLDDPAKKMSKSAASPNNYISLLDEPDEIRRKIKIAVTDSGSQIIYDEEKKPAIANLMRIFGAFSEATMDQIATEYRHKTYADFKQDLGELLVEKLSPLQRRYQEFSAEKKTVFDILHRGAEHANAIARKTLRDVQNKIGFLAI</sequence>
<evidence type="ECO:0000256" key="3">
    <source>
        <dbReference type="ARBA" id="ARBA00022741"/>
    </source>
</evidence>
<accession>A0A932QZ31</accession>
<dbReference type="PANTHER" id="PTHR43766">
    <property type="entry name" value="TRYPTOPHAN--TRNA LIGASE, MITOCHONDRIAL"/>
    <property type="match status" value="1"/>
</dbReference>
<evidence type="ECO:0000256" key="8">
    <source>
        <dbReference type="HAMAP-Rule" id="MF_00140"/>
    </source>
</evidence>
<keyword evidence="2 8" id="KW-0436">Ligase</keyword>
<dbReference type="InterPro" id="IPR002305">
    <property type="entry name" value="aa-tRNA-synth_Ic"/>
</dbReference>
<evidence type="ECO:0000313" key="10">
    <source>
        <dbReference type="EMBL" id="MBI3631133.1"/>
    </source>
</evidence>
<comment type="similarity">
    <text evidence="1 8 9">Belongs to the class-I aminoacyl-tRNA synthetase family.</text>
</comment>
<dbReference type="AlphaFoldDB" id="A0A932QZ31"/>
<dbReference type="NCBIfam" id="TIGR00233">
    <property type="entry name" value="trpS"/>
    <property type="match status" value="1"/>
</dbReference>
<keyword evidence="5 8" id="KW-0648">Protein biosynthesis</keyword>
<evidence type="ECO:0000256" key="9">
    <source>
        <dbReference type="RuleBase" id="RU363036"/>
    </source>
</evidence>
<reference evidence="10" key="1">
    <citation type="submission" date="2020-07" db="EMBL/GenBank/DDBJ databases">
        <title>Huge and variable diversity of episymbiotic CPR bacteria and DPANN archaea in groundwater ecosystems.</title>
        <authorList>
            <person name="He C.Y."/>
            <person name="Keren R."/>
            <person name="Whittaker M."/>
            <person name="Farag I.F."/>
            <person name="Doudna J."/>
            <person name="Cate J.H.D."/>
            <person name="Banfield J.F."/>
        </authorList>
    </citation>
    <scope>NUCLEOTIDE SEQUENCE</scope>
    <source>
        <strain evidence="10">NC_groundwater_973_Pr1_S-0.2um_54_13</strain>
    </source>
</reference>
<dbReference type="GO" id="GO:0005524">
    <property type="term" value="F:ATP binding"/>
    <property type="evidence" value="ECO:0007669"/>
    <property type="project" value="UniProtKB-UniRule"/>
</dbReference>
<protein>
    <recommendedName>
        <fullName evidence="8">Tryptophan--tRNA ligase</fullName>
        <ecNumber evidence="8">6.1.1.2</ecNumber>
    </recommendedName>
    <alternativeName>
        <fullName evidence="8">Tryptophanyl-tRNA synthetase</fullName>
        <shortName evidence="8">TrpRS</shortName>
    </alternativeName>
</protein>
<dbReference type="EMBL" id="JACQCR010000052">
    <property type="protein sequence ID" value="MBI3631133.1"/>
    <property type="molecule type" value="Genomic_DNA"/>
</dbReference>
<evidence type="ECO:0000313" key="11">
    <source>
        <dbReference type="Proteomes" id="UP000753196"/>
    </source>
</evidence>
<evidence type="ECO:0000256" key="5">
    <source>
        <dbReference type="ARBA" id="ARBA00022917"/>
    </source>
</evidence>
<keyword evidence="3 8" id="KW-0547">Nucleotide-binding</keyword>
<dbReference type="GO" id="GO:0006436">
    <property type="term" value="P:tryptophanyl-tRNA aminoacylation"/>
    <property type="evidence" value="ECO:0007669"/>
    <property type="project" value="UniProtKB-UniRule"/>
</dbReference>
<keyword evidence="6 8" id="KW-0030">Aminoacyl-tRNA synthetase</keyword>
<keyword evidence="8" id="KW-0963">Cytoplasm</keyword>
<evidence type="ECO:0000256" key="4">
    <source>
        <dbReference type="ARBA" id="ARBA00022840"/>
    </source>
</evidence>
<dbReference type="PANTHER" id="PTHR43766:SF1">
    <property type="entry name" value="TRYPTOPHAN--TRNA LIGASE, MITOCHONDRIAL"/>
    <property type="match status" value="1"/>
</dbReference>
<dbReference type="Proteomes" id="UP000753196">
    <property type="component" value="Unassembled WGS sequence"/>
</dbReference>
<feature type="binding site" evidence="8">
    <location>
        <begin position="146"/>
        <end position="148"/>
    </location>
    <ligand>
        <name>ATP</name>
        <dbReference type="ChEBI" id="CHEBI:30616"/>
    </ligand>
</feature>
<dbReference type="GO" id="GO:0004830">
    <property type="term" value="F:tryptophan-tRNA ligase activity"/>
    <property type="evidence" value="ECO:0007669"/>
    <property type="project" value="UniProtKB-UniRule"/>
</dbReference>
<comment type="subunit">
    <text evidence="8">Homodimer.</text>
</comment>
<dbReference type="Pfam" id="PF00579">
    <property type="entry name" value="tRNA-synt_1b"/>
    <property type="match status" value="1"/>
</dbReference>
<dbReference type="HAMAP" id="MF_00140_B">
    <property type="entry name" value="Trp_tRNA_synth_B"/>
    <property type="match status" value="1"/>
</dbReference>
<feature type="binding site" evidence="8">
    <location>
        <position position="185"/>
    </location>
    <ligand>
        <name>ATP</name>
        <dbReference type="ChEBI" id="CHEBI:30616"/>
    </ligand>
</feature>
<keyword evidence="4 8" id="KW-0067">ATP-binding</keyword>
<comment type="caution">
    <text evidence="10">The sequence shown here is derived from an EMBL/GenBank/DDBJ whole genome shotgun (WGS) entry which is preliminary data.</text>
</comment>
<gene>
    <name evidence="8 10" type="primary">trpS</name>
    <name evidence="10" type="ORF">HY221_02245</name>
</gene>
<evidence type="ECO:0000256" key="2">
    <source>
        <dbReference type="ARBA" id="ARBA00022598"/>
    </source>
</evidence>
<evidence type="ECO:0000256" key="1">
    <source>
        <dbReference type="ARBA" id="ARBA00005594"/>
    </source>
</evidence>
<organism evidence="10 11">
    <name type="scientific">Candidatus Sungiibacteriota bacterium</name>
    <dbReference type="NCBI Taxonomy" id="2750080"/>
    <lineage>
        <taxon>Bacteria</taxon>
        <taxon>Candidatus Sungiibacteriota</taxon>
    </lineage>
</organism>
<feature type="binding site" evidence="8">
    <location>
        <begin position="11"/>
        <end position="13"/>
    </location>
    <ligand>
        <name>ATP</name>
        <dbReference type="ChEBI" id="CHEBI:30616"/>
    </ligand>
</feature>
<evidence type="ECO:0000256" key="6">
    <source>
        <dbReference type="ARBA" id="ARBA00023146"/>
    </source>
</evidence>